<dbReference type="PANTHER" id="PTHR23257">
    <property type="entry name" value="SERINE-THREONINE PROTEIN KINASE"/>
    <property type="match status" value="1"/>
</dbReference>
<dbReference type="Pfam" id="PF07714">
    <property type="entry name" value="PK_Tyr_Ser-Thr"/>
    <property type="match status" value="1"/>
</dbReference>
<dbReference type="Gene3D" id="1.10.510.10">
    <property type="entry name" value="Transferase(Phosphotransferase) domain 1"/>
    <property type="match status" value="1"/>
</dbReference>
<dbReference type="PROSITE" id="PS00108">
    <property type="entry name" value="PROTEIN_KINASE_ST"/>
    <property type="match status" value="1"/>
</dbReference>
<dbReference type="InterPro" id="IPR050167">
    <property type="entry name" value="Ser_Thr_protein_kinase"/>
</dbReference>
<dbReference type="InterPro" id="IPR001245">
    <property type="entry name" value="Ser-Thr/Tyr_kinase_cat_dom"/>
</dbReference>
<evidence type="ECO:0000313" key="2">
    <source>
        <dbReference type="EMBL" id="KAK8835280.1"/>
    </source>
</evidence>
<evidence type="ECO:0000313" key="3">
    <source>
        <dbReference type="Proteomes" id="UP001470230"/>
    </source>
</evidence>
<dbReference type="PANTHER" id="PTHR23257:SF958">
    <property type="entry name" value="SERINE_THREONINE-PROTEIN KINASE WNK4"/>
    <property type="match status" value="1"/>
</dbReference>
<dbReference type="EMBL" id="JAPFFF010000197">
    <property type="protein sequence ID" value="KAK8835280.1"/>
    <property type="molecule type" value="Genomic_DNA"/>
</dbReference>
<dbReference type="SUPFAM" id="SSF56112">
    <property type="entry name" value="Protein kinase-like (PK-like)"/>
    <property type="match status" value="1"/>
</dbReference>
<reference evidence="2 3" key="1">
    <citation type="submission" date="2024-04" db="EMBL/GenBank/DDBJ databases">
        <title>Tritrichomonas musculus Genome.</title>
        <authorList>
            <person name="Alves-Ferreira E."/>
            <person name="Grigg M."/>
            <person name="Lorenzi H."/>
            <person name="Galac M."/>
        </authorList>
    </citation>
    <scope>NUCLEOTIDE SEQUENCE [LARGE SCALE GENOMIC DNA]</scope>
    <source>
        <strain evidence="2 3">EAF2021</strain>
    </source>
</reference>
<dbReference type="Proteomes" id="UP001470230">
    <property type="component" value="Unassembled WGS sequence"/>
</dbReference>
<dbReference type="InterPro" id="IPR008271">
    <property type="entry name" value="Ser/Thr_kinase_AS"/>
</dbReference>
<comment type="caution">
    <text evidence="2">The sequence shown here is derived from an EMBL/GenBank/DDBJ whole genome shotgun (WGS) entry which is preliminary data.</text>
</comment>
<organism evidence="2 3">
    <name type="scientific">Tritrichomonas musculus</name>
    <dbReference type="NCBI Taxonomy" id="1915356"/>
    <lineage>
        <taxon>Eukaryota</taxon>
        <taxon>Metamonada</taxon>
        <taxon>Parabasalia</taxon>
        <taxon>Tritrichomonadida</taxon>
        <taxon>Tritrichomonadidae</taxon>
        <taxon>Tritrichomonas</taxon>
    </lineage>
</organism>
<protein>
    <recommendedName>
        <fullName evidence="1">Protein kinase domain-containing protein</fullName>
    </recommendedName>
</protein>
<keyword evidence="3" id="KW-1185">Reference proteome</keyword>
<dbReference type="PROSITE" id="PS50011">
    <property type="entry name" value="PROTEIN_KINASE_DOM"/>
    <property type="match status" value="1"/>
</dbReference>
<dbReference type="InterPro" id="IPR000719">
    <property type="entry name" value="Prot_kinase_dom"/>
</dbReference>
<sequence length="118" mass="13288">MVSKVECISASDQKEFFKELTAFSMIESATTLSFKGFNMTNFQKEHFPTIITPCMSKGSLDKLLENNSNHPLSNKFIILLGIAEGMKYLHSKSIIHRDLKCANVLLDDDLYPHIGDFG</sequence>
<accession>A0ABR2GPY2</accession>
<evidence type="ECO:0000259" key="1">
    <source>
        <dbReference type="PROSITE" id="PS50011"/>
    </source>
</evidence>
<feature type="domain" description="Protein kinase" evidence="1">
    <location>
        <begin position="1"/>
        <end position="118"/>
    </location>
</feature>
<proteinExistence type="predicted"/>
<dbReference type="InterPro" id="IPR011009">
    <property type="entry name" value="Kinase-like_dom_sf"/>
</dbReference>
<gene>
    <name evidence="2" type="ORF">M9Y10_016233</name>
</gene>
<name>A0ABR2GPY2_9EUKA</name>